<dbReference type="Pfam" id="PF19458">
    <property type="entry name" value="DUF5995"/>
    <property type="match status" value="1"/>
</dbReference>
<dbReference type="EMBL" id="FNBD01000003">
    <property type="protein sequence ID" value="SDE74174.1"/>
    <property type="molecule type" value="Genomic_DNA"/>
</dbReference>
<protein>
    <submittedName>
        <fullName evidence="1">Uncharacterized protein</fullName>
    </submittedName>
</protein>
<dbReference type="InterPro" id="IPR046037">
    <property type="entry name" value="DUF5995"/>
</dbReference>
<proteinExistence type="predicted"/>
<evidence type="ECO:0000313" key="2">
    <source>
        <dbReference type="Proteomes" id="UP000182114"/>
    </source>
</evidence>
<evidence type="ECO:0000313" key="1">
    <source>
        <dbReference type="EMBL" id="SDE74174.1"/>
    </source>
</evidence>
<dbReference type="AlphaFoldDB" id="A0A1G7FE74"/>
<sequence>MNKPKTIKEVLVVLDTIIEECIAKNSRLGLFAYLYRRTTAEILKEVERGSFEDNAQLE</sequence>
<organism evidence="1 2">
    <name type="scientific">Cellulophaga baltica</name>
    <dbReference type="NCBI Taxonomy" id="76594"/>
    <lineage>
        <taxon>Bacteria</taxon>
        <taxon>Pseudomonadati</taxon>
        <taxon>Bacteroidota</taxon>
        <taxon>Flavobacteriia</taxon>
        <taxon>Flavobacteriales</taxon>
        <taxon>Flavobacteriaceae</taxon>
        <taxon>Cellulophaga</taxon>
    </lineage>
</organism>
<name>A0A1G7FE74_9FLAO</name>
<keyword evidence="2" id="KW-1185">Reference proteome</keyword>
<reference evidence="2" key="1">
    <citation type="submission" date="2016-10" db="EMBL/GenBank/DDBJ databases">
        <authorList>
            <person name="Varghese N."/>
            <person name="Submissions S."/>
        </authorList>
    </citation>
    <scope>NUCLEOTIDE SEQUENCE [LARGE SCALE GENOMIC DNA]</scope>
    <source>
        <strain evidence="2">DSM 24729</strain>
    </source>
</reference>
<gene>
    <name evidence="1" type="ORF">SAMN04487992_103202</name>
</gene>
<dbReference type="Proteomes" id="UP000182114">
    <property type="component" value="Unassembled WGS sequence"/>
</dbReference>
<accession>A0A1G7FE74</accession>